<dbReference type="CDD" id="cd05157">
    <property type="entry name" value="ETNK_euk"/>
    <property type="match status" value="1"/>
</dbReference>
<sequence length="483" mass="53982">MNATSTTATTTTSSATNISSAFSVPATAAAVDDTAAPIICNDVFINLSDYQSVRPLIHRVFPAWAHVPVFIDLASDAADQDPSQQNNSVITAKAATVQSTDKVVVKRLTGGITNVLFQATYFHYPTYVPSAPAPVPLNNSTTTADDDTNSTNTATSSYAASTASTVVDDEDTLTRPQEFVFLVRAYGNGTDTIIDRDREFATHQHLHSKNLAPQLYARFGNGLVYAYLPGRAVHYTLLSDDDVAVAIARRLAEWHDLLDAKAIDNHIALLKGPGKSFVRSFWELLDGWIAAMPENVIKTHTKEEMNKELQWIKQEIGQMGGPMVVAHCDLLAGNVIVPTDWEPRKKTTSDNQNDISDLDVSFIDYEYAMNSPRAFDIANHFMEWQGFDCKKELIPVPEETNPVLRTWARDYLSYFSSSSEDISEVDTLVKQVLTWWGMPGFYWGIWSSIQSTISDIEFDYANYANERLAEYWEWKKRYLNKHS</sequence>
<feature type="region of interest" description="Disordered" evidence="4">
    <location>
        <begin position="138"/>
        <end position="160"/>
    </location>
</feature>
<dbReference type="SUPFAM" id="SSF56112">
    <property type="entry name" value="Protein kinase-like (PK-like)"/>
    <property type="match status" value="1"/>
</dbReference>
<evidence type="ECO:0000313" key="5">
    <source>
        <dbReference type="EMBL" id="VVT48791.1"/>
    </source>
</evidence>
<dbReference type="GO" id="GO:0004305">
    <property type="term" value="F:ethanolamine kinase activity"/>
    <property type="evidence" value="ECO:0007669"/>
    <property type="project" value="UniProtKB-EC"/>
</dbReference>
<dbReference type="Gene3D" id="3.90.1200.10">
    <property type="match status" value="1"/>
</dbReference>
<dbReference type="GO" id="GO:0006646">
    <property type="term" value="P:phosphatidylethanolamine biosynthetic process"/>
    <property type="evidence" value="ECO:0007669"/>
    <property type="project" value="TreeGrafter"/>
</dbReference>
<accession>A0A5E8BCK6</accession>
<dbReference type="AlphaFoldDB" id="A0A5E8BCK6"/>
<dbReference type="PANTHER" id="PTHR22603">
    <property type="entry name" value="CHOLINE/ETHANOALAMINE KINASE"/>
    <property type="match status" value="1"/>
</dbReference>
<dbReference type="EMBL" id="CABVLU010000002">
    <property type="protein sequence ID" value="VVT48791.1"/>
    <property type="molecule type" value="Genomic_DNA"/>
</dbReference>
<dbReference type="GeneID" id="43580773"/>
<evidence type="ECO:0000256" key="4">
    <source>
        <dbReference type="SAM" id="MobiDB-lite"/>
    </source>
</evidence>
<dbReference type="InterPro" id="IPR011009">
    <property type="entry name" value="Kinase-like_dom_sf"/>
</dbReference>
<name>A0A5E8BCK6_9ASCO</name>
<keyword evidence="6" id="KW-1185">Reference proteome</keyword>
<evidence type="ECO:0000256" key="3">
    <source>
        <dbReference type="ARBA" id="ARBA00038874"/>
    </source>
</evidence>
<dbReference type="Proteomes" id="UP000398389">
    <property type="component" value="Unassembled WGS sequence"/>
</dbReference>
<dbReference type="Pfam" id="PF01633">
    <property type="entry name" value="Choline_kinase"/>
    <property type="match status" value="1"/>
</dbReference>
<dbReference type="OrthoDB" id="10267235at2759"/>
<organism evidence="5 6">
    <name type="scientific">Magnusiomyces paraingens</name>
    <dbReference type="NCBI Taxonomy" id="2606893"/>
    <lineage>
        <taxon>Eukaryota</taxon>
        <taxon>Fungi</taxon>
        <taxon>Dikarya</taxon>
        <taxon>Ascomycota</taxon>
        <taxon>Saccharomycotina</taxon>
        <taxon>Dipodascomycetes</taxon>
        <taxon>Dipodascales</taxon>
        <taxon>Dipodascaceae</taxon>
        <taxon>Magnusiomyces</taxon>
    </lineage>
</organism>
<dbReference type="PANTHER" id="PTHR22603:SF66">
    <property type="entry name" value="ETHANOLAMINE KINASE"/>
    <property type="match status" value="1"/>
</dbReference>
<dbReference type="RefSeq" id="XP_031852564.1">
    <property type="nucleotide sequence ID" value="XM_031996673.1"/>
</dbReference>
<reference evidence="5 6" key="1">
    <citation type="submission" date="2019-09" db="EMBL/GenBank/DDBJ databases">
        <authorList>
            <person name="Brejova B."/>
        </authorList>
    </citation>
    <scope>NUCLEOTIDE SEQUENCE [LARGE SCALE GENOMIC DNA]</scope>
</reference>
<comment type="similarity">
    <text evidence="2">Belongs to the choline/ethanolamine kinase family.</text>
</comment>
<gene>
    <name evidence="5" type="ORF">SAPINGB_P001953</name>
</gene>
<evidence type="ECO:0000256" key="2">
    <source>
        <dbReference type="ARBA" id="ARBA00038211"/>
    </source>
</evidence>
<evidence type="ECO:0000256" key="1">
    <source>
        <dbReference type="ARBA" id="ARBA00037883"/>
    </source>
</evidence>
<evidence type="ECO:0000313" key="6">
    <source>
        <dbReference type="Proteomes" id="UP000398389"/>
    </source>
</evidence>
<dbReference type="EC" id="2.7.1.82" evidence="3"/>
<proteinExistence type="inferred from homology"/>
<comment type="pathway">
    <text evidence="1">Phospholipid metabolism; phosphatidylethanolamine biosynthesis; phosphatidylethanolamine from ethanolamine: step 1/3.</text>
</comment>
<protein>
    <recommendedName>
        <fullName evidence="3">ethanolamine kinase</fullName>
        <ecNumber evidence="3">2.7.1.82</ecNumber>
    </recommendedName>
</protein>
<dbReference type="GO" id="GO:0005737">
    <property type="term" value="C:cytoplasm"/>
    <property type="evidence" value="ECO:0007669"/>
    <property type="project" value="TreeGrafter"/>
</dbReference>